<feature type="compositionally biased region" description="Pro residues" evidence="1">
    <location>
        <begin position="48"/>
        <end position="63"/>
    </location>
</feature>
<protein>
    <submittedName>
        <fullName evidence="2">Uncharacterized protein</fullName>
    </submittedName>
</protein>
<evidence type="ECO:0000313" key="3">
    <source>
        <dbReference type="Proteomes" id="UP000324222"/>
    </source>
</evidence>
<sequence>MKRKEEKELGMVIQDTLIPERHKSGGSGRREHATWDPRRPMYEELSLHPPPGRRIPPGGPLPPHNSQDTLRSAIDKNM</sequence>
<feature type="region of interest" description="Disordered" evidence="1">
    <location>
        <begin position="1"/>
        <end position="78"/>
    </location>
</feature>
<gene>
    <name evidence="2" type="ORF">E2C01_018975</name>
</gene>
<organism evidence="2 3">
    <name type="scientific">Portunus trituberculatus</name>
    <name type="common">Swimming crab</name>
    <name type="synonym">Neptunus trituberculatus</name>
    <dbReference type="NCBI Taxonomy" id="210409"/>
    <lineage>
        <taxon>Eukaryota</taxon>
        <taxon>Metazoa</taxon>
        <taxon>Ecdysozoa</taxon>
        <taxon>Arthropoda</taxon>
        <taxon>Crustacea</taxon>
        <taxon>Multicrustacea</taxon>
        <taxon>Malacostraca</taxon>
        <taxon>Eumalacostraca</taxon>
        <taxon>Eucarida</taxon>
        <taxon>Decapoda</taxon>
        <taxon>Pleocyemata</taxon>
        <taxon>Brachyura</taxon>
        <taxon>Eubrachyura</taxon>
        <taxon>Portunoidea</taxon>
        <taxon>Portunidae</taxon>
        <taxon>Portuninae</taxon>
        <taxon>Portunus</taxon>
    </lineage>
</organism>
<evidence type="ECO:0000256" key="1">
    <source>
        <dbReference type="SAM" id="MobiDB-lite"/>
    </source>
</evidence>
<comment type="caution">
    <text evidence="2">The sequence shown here is derived from an EMBL/GenBank/DDBJ whole genome shotgun (WGS) entry which is preliminary data.</text>
</comment>
<reference evidence="2 3" key="1">
    <citation type="submission" date="2019-05" db="EMBL/GenBank/DDBJ databases">
        <title>Another draft genome of Portunus trituberculatus and its Hox gene families provides insights of decapod evolution.</title>
        <authorList>
            <person name="Jeong J.-H."/>
            <person name="Song I."/>
            <person name="Kim S."/>
            <person name="Choi T."/>
            <person name="Kim D."/>
            <person name="Ryu S."/>
            <person name="Kim W."/>
        </authorList>
    </citation>
    <scope>NUCLEOTIDE SEQUENCE [LARGE SCALE GENOMIC DNA]</scope>
    <source>
        <tissue evidence="2">Muscle</tissue>
    </source>
</reference>
<dbReference type="Proteomes" id="UP000324222">
    <property type="component" value="Unassembled WGS sequence"/>
</dbReference>
<dbReference type="AlphaFoldDB" id="A0A5B7DVZ9"/>
<proteinExistence type="predicted"/>
<dbReference type="EMBL" id="VSRR010001518">
    <property type="protein sequence ID" value="MPC25852.1"/>
    <property type="molecule type" value="Genomic_DNA"/>
</dbReference>
<feature type="compositionally biased region" description="Basic and acidic residues" evidence="1">
    <location>
        <begin position="18"/>
        <end position="46"/>
    </location>
</feature>
<name>A0A5B7DVZ9_PORTR</name>
<accession>A0A5B7DVZ9</accession>
<keyword evidence="3" id="KW-1185">Reference proteome</keyword>
<evidence type="ECO:0000313" key="2">
    <source>
        <dbReference type="EMBL" id="MPC25852.1"/>
    </source>
</evidence>